<gene>
    <name evidence="1" type="ORF">CO711_16795</name>
</gene>
<evidence type="ECO:0000313" key="2">
    <source>
        <dbReference type="Proteomes" id="UP000218103"/>
    </source>
</evidence>
<dbReference type="Proteomes" id="UP000218103">
    <property type="component" value="Chromosome 1"/>
</dbReference>
<sequence>MKALTAMQRLIREGTQVEQTSDVEVSGYWRGHHIWIRRSEQLCDGAWYIQVRHSDGGYLYDGWWGSAQTTPEEAVAEAFRGACLLEEE</sequence>
<protein>
    <submittedName>
        <fullName evidence="1">Uncharacterized protein</fullName>
    </submittedName>
</protein>
<dbReference type="EMBL" id="CP023518">
    <property type="protein sequence ID" value="ATF78910.1"/>
    <property type="molecule type" value="Genomic_DNA"/>
</dbReference>
<keyword evidence="2" id="KW-1185">Reference proteome</keyword>
<evidence type="ECO:0000313" key="1">
    <source>
        <dbReference type="EMBL" id="ATF78910.1"/>
    </source>
</evidence>
<reference evidence="2" key="1">
    <citation type="submission" date="2017-09" db="EMBL/GenBank/DDBJ databases">
        <title>FDA dAtabase for Regulatory Grade micrObial Sequences (FDA-ARGOS): Supporting development and validation of Infectious Disease Dx tests.</title>
        <authorList>
            <person name="Minogue T."/>
            <person name="Wolcott M."/>
            <person name="Wasieloski L."/>
            <person name="Aguilar W."/>
            <person name="Moore D."/>
            <person name="Tallon L.J."/>
            <person name="Sadzewicz L."/>
            <person name="Ott S."/>
            <person name="Zhao X."/>
            <person name="Nagaraj S."/>
            <person name="Vavikolanu K."/>
            <person name="Aluvathingal J."/>
            <person name="Nadendla S."/>
            <person name="Sichtig H."/>
        </authorList>
    </citation>
    <scope>NUCLEOTIDE SEQUENCE [LARGE SCALE GENOMIC DNA]</scope>
    <source>
        <strain evidence="2">FDAARGOS_388</strain>
    </source>
</reference>
<proteinExistence type="predicted"/>
<dbReference type="RefSeq" id="WP_027787606.1">
    <property type="nucleotide sequence ID" value="NZ_BCNU01000004.1"/>
</dbReference>
<accession>A0ABM6NVH6</accession>
<organism evidence="1 2">
    <name type="scientific">Burkholderia cepacia</name>
    <name type="common">Pseudomonas cepacia</name>
    <dbReference type="NCBI Taxonomy" id="292"/>
    <lineage>
        <taxon>Bacteria</taxon>
        <taxon>Pseudomonadati</taxon>
        <taxon>Pseudomonadota</taxon>
        <taxon>Betaproteobacteria</taxon>
        <taxon>Burkholderiales</taxon>
        <taxon>Burkholderiaceae</taxon>
        <taxon>Burkholderia</taxon>
        <taxon>Burkholderia cepacia complex</taxon>
    </lineage>
</organism>
<name>A0ABM6NVH6_BURCE</name>